<dbReference type="OrthoDB" id="27537at10239"/>
<evidence type="ECO:0000313" key="1">
    <source>
        <dbReference type="EMBL" id="AIZ02641.1"/>
    </source>
</evidence>
<reference evidence="1 2" key="1">
    <citation type="submission" date="2014-10" db="EMBL/GenBank/DDBJ databases">
        <title>VR bacteriophages - a small but diverse group of low-temperature viruses.</title>
        <authorList>
            <person name="Kaliniene L."/>
            <person name="Meskys R."/>
            <person name="Simoliunas E."/>
            <person name="Zajanckauskaite A."/>
            <person name="Truncaite L."/>
        </authorList>
    </citation>
    <scope>NUCLEOTIDE SEQUENCE [LARGE SCALE GENOMIC DNA]</scope>
</reference>
<dbReference type="RefSeq" id="YP_009213841.1">
    <property type="nucleotide sequence ID" value="NC_028957.1"/>
</dbReference>
<sequence length="50" mass="5971">MKKWWVTLSNGEYGYLWADTKPLFASFVTIMCETWDGEYYTAYGQVYKVE</sequence>
<accession>A0A0A7HE93</accession>
<dbReference type="KEGG" id="vg:26640297"/>
<name>A0A0A7HE93_9CAUD</name>
<gene>
    <name evidence="1" type="ORF">VR26_004</name>
</gene>
<proteinExistence type="predicted"/>
<dbReference type="EMBL" id="KP007362">
    <property type="protein sequence ID" value="AIZ02641.1"/>
    <property type="molecule type" value="Genomic_DNA"/>
</dbReference>
<dbReference type="GeneID" id="26640297"/>
<keyword evidence="2" id="KW-1185">Reference proteome</keyword>
<organism evidence="1 2">
    <name type="scientific">Escherichia phage vB_EcoM_VR26</name>
    <dbReference type="NCBI Taxonomy" id="1567029"/>
    <lineage>
        <taxon>Viruses</taxon>
        <taxon>Duplodnaviria</taxon>
        <taxon>Heunggongvirae</taxon>
        <taxon>Uroviricota</taxon>
        <taxon>Caudoviricetes</taxon>
        <taxon>Pantevenvirales</taxon>
        <taxon>Straboviridae</taxon>
        <taxon>Tevenvirinae</taxon>
        <taxon>Gaprivervirus</taxon>
        <taxon>Gaprivervirus vr26</taxon>
    </lineage>
</organism>
<protein>
    <submittedName>
        <fullName evidence="1">Uncharacterized protein</fullName>
    </submittedName>
</protein>
<dbReference type="Proteomes" id="UP000030718">
    <property type="component" value="Segment"/>
</dbReference>
<evidence type="ECO:0000313" key="2">
    <source>
        <dbReference type="Proteomes" id="UP000030718"/>
    </source>
</evidence>